<dbReference type="Proteomes" id="UP000198304">
    <property type="component" value="Unassembled WGS sequence"/>
</dbReference>
<dbReference type="Gene3D" id="4.10.860.10">
    <property type="entry name" value="UVR domain"/>
    <property type="match status" value="1"/>
</dbReference>
<dbReference type="GO" id="GO:0046870">
    <property type="term" value="F:cadmium ion binding"/>
    <property type="evidence" value="ECO:0007669"/>
    <property type="project" value="TreeGrafter"/>
</dbReference>
<dbReference type="GO" id="GO:1990170">
    <property type="term" value="P:stress response to cadmium ion"/>
    <property type="evidence" value="ECO:0007669"/>
    <property type="project" value="TreeGrafter"/>
</dbReference>
<dbReference type="GO" id="GO:0016301">
    <property type="term" value="F:kinase activity"/>
    <property type="evidence" value="ECO:0007669"/>
    <property type="project" value="UniProtKB-KW"/>
</dbReference>
<gene>
    <name evidence="3" type="ORF">SAMN05446037_10098</name>
</gene>
<dbReference type="PIRSF" id="PIRSF015034">
    <property type="entry name" value="YacH"/>
    <property type="match status" value="1"/>
</dbReference>
<evidence type="ECO:0000313" key="4">
    <source>
        <dbReference type="Proteomes" id="UP000198304"/>
    </source>
</evidence>
<dbReference type="InterPro" id="IPR036876">
    <property type="entry name" value="UVR_dom_sf"/>
</dbReference>
<dbReference type="PANTHER" id="PTHR38430">
    <property type="entry name" value="PROTEIN-ARGININE KINASE ACTIVATOR PROTEIN"/>
    <property type="match status" value="1"/>
</dbReference>
<protein>
    <submittedName>
        <fullName evidence="3">Protein arginine kinase activator</fullName>
    </submittedName>
</protein>
<dbReference type="GO" id="GO:0008270">
    <property type="term" value="F:zinc ion binding"/>
    <property type="evidence" value="ECO:0007669"/>
    <property type="project" value="TreeGrafter"/>
</dbReference>
<keyword evidence="1" id="KW-0175">Coiled coil</keyword>
<feature type="coiled-coil region" evidence="1">
    <location>
        <begin position="126"/>
        <end position="165"/>
    </location>
</feature>
<dbReference type="InterPro" id="IPR001943">
    <property type="entry name" value="UVR_dom"/>
</dbReference>
<proteinExistence type="predicted"/>
<evidence type="ECO:0000259" key="2">
    <source>
        <dbReference type="PROSITE" id="PS50151"/>
    </source>
</evidence>
<dbReference type="GO" id="GO:0005507">
    <property type="term" value="F:copper ion binding"/>
    <property type="evidence" value="ECO:0007669"/>
    <property type="project" value="TreeGrafter"/>
</dbReference>
<dbReference type="EMBL" id="FZOJ01000009">
    <property type="protein sequence ID" value="SNS38293.1"/>
    <property type="molecule type" value="Genomic_DNA"/>
</dbReference>
<dbReference type="SUPFAM" id="SSF46600">
    <property type="entry name" value="C-terminal UvrC-binding domain of UvrB"/>
    <property type="match status" value="1"/>
</dbReference>
<evidence type="ECO:0000313" key="3">
    <source>
        <dbReference type="EMBL" id="SNS38293.1"/>
    </source>
</evidence>
<accession>A0A239E2T4</accession>
<dbReference type="AlphaFoldDB" id="A0A239E2T4"/>
<dbReference type="PROSITE" id="PS50151">
    <property type="entry name" value="UVR"/>
    <property type="match status" value="1"/>
</dbReference>
<dbReference type="OrthoDB" id="9788704at2"/>
<evidence type="ECO:0000256" key="1">
    <source>
        <dbReference type="SAM" id="Coils"/>
    </source>
</evidence>
<dbReference type="PANTHER" id="PTHR38430:SF1">
    <property type="entry name" value="PROTEIN-ARGININE KINASE ACTIVATOR PROTEIN"/>
    <property type="match status" value="1"/>
</dbReference>
<name>A0A239E2T4_9FIRM</name>
<dbReference type="GO" id="GO:0050897">
    <property type="term" value="F:cobalt ion binding"/>
    <property type="evidence" value="ECO:0007669"/>
    <property type="project" value="TreeGrafter"/>
</dbReference>
<dbReference type="InterPro" id="IPR025542">
    <property type="entry name" value="YacH"/>
</dbReference>
<organism evidence="3 4">
    <name type="scientific">Anaerovirgula multivorans</name>
    <dbReference type="NCBI Taxonomy" id="312168"/>
    <lineage>
        <taxon>Bacteria</taxon>
        <taxon>Bacillati</taxon>
        <taxon>Bacillota</taxon>
        <taxon>Clostridia</taxon>
        <taxon>Peptostreptococcales</taxon>
        <taxon>Natronincolaceae</taxon>
        <taxon>Anaerovirgula</taxon>
    </lineage>
</organism>
<dbReference type="Pfam" id="PF02151">
    <property type="entry name" value="UVR"/>
    <property type="match status" value="1"/>
</dbReference>
<dbReference type="GO" id="GO:1990169">
    <property type="term" value="P:stress response to copper ion"/>
    <property type="evidence" value="ECO:0007669"/>
    <property type="project" value="TreeGrafter"/>
</dbReference>
<feature type="domain" description="UVR" evidence="2">
    <location>
        <begin position="130"/>
        <end position="165"/>
    </location>
</feature>
<keyword evidence="4" id="KW-1185">Reference proteome</keyword>
<dbReference type="RefSeq" id="WP_089282880.1">
    <property type="nucleotide sequence ID" value="NZ_FZOJ01000009.1"/>
</dbReference>
<reference evidence="3 4" key="1">
    <citation type="submission" date="2017-06" db="EMBL/GenBank/DDBJ databases">
        <authorList>
            <person name="Kim H.J."/>
            <person name="Triplett B.A."/>
        </authorList>
    </citation>
    <scope>NUCLEOTIDE SEQUENCE [LARGE SCALE GENOMIC DNA]</scope>
    <source>
        <strain evidence="3 4">SCA</strain>
    </source>
</reference>
<keyword evidence="3" id="KW-0808">Transferase</keyword>
<keyword evidence="3" id="KW-0418">Kinase</keyword>
<sequence length="169" mass="19272">MICEDCNSRKATVHMTKIIQGKKEEVHLCEECARAKEALNFENSLSIHNFLAGLLDINADPQFQTQYSGVQQCSQCGATYDRFKHMGRLGCSQCYEVFRERLAPLIRKVQGNVNHTGKAPKRAGGIIRLRREVNQLKQQLREAIHQQAFEKAAELRDQINELEGRIEGM</sequence>